<dbReference type="AlphaFoldDB" id="A0A2P2QJW6"/>
<organism evidence="1">
    <name type="scientific">Rhizophora mucronata</name>
    <name type="common">Asiatic mangrove</name>
    <dbReference type="NCBI Taxonomy" id="61149"/>
    <lineage>
        <taxon>Eukaryota</taxon>
        <taxon>Viridiplantae</taxon>
        <taxon>Streptophyta</taxon>
        <taxon>Embryophyta</taxon>
        <taxon>Tracheophyta</taxon>
        <taxon>Spermatophyta</taxon>
        <taxon>Magnoliopsida</taxon>
        <taxon>eudicotyledons</taxon>
        <taxon>Gunneridae</taxon>
        <taxon>Pentapetalae</taxon>
        <taxon>rosids</taxon>
        <taxon>fabids</taxon>
        <taxon>Malpighiales</taxon>
        <taxon>Rhizophoraceae</taxon>
        <taxon>Rhizophora</taxon>
    </lineage>
</organism>
<proteinExistence type="predicted"/>
<protein>
    <submittedName>
        <fullName evidence="1">Uncharacterized protein</fullName>
    </submittedName>
</protein>
<accession>A0A2P2QJW6</accession>
<reference evidence="1" key="1">
    <citation type="submission" date="2018-02" db="EMBL/GenBank/DDBJ databases">
        <title>Rhizophora mucronata_Transcriptome.</title>
        <authorList>
            <person name="Meera S.P."/>
            <person name="Sreeshan A."/>
            <person name="Augustine A."/>
        </authorList>
    </citation>
    <scope>NUCLEOTIDE SEQUENCE</scope>
    <source>
        <tissue evidence="1">Leaf</tissue>
    </source>
</reference>
<evidence type="ECO:0000313" key="1">
    <source>
        <dbReference type="EMBL" id="MBX67290.1"/>
    </source>
</evidence>
<sequence>MLTTAPLSCTNAPRRVSLKLFSVIRHKPFKNCKCVLSALIMLFS</sequence>
<dbReference type="EMBL" id="GGEC01086806">
    <property type="protein sequence ID" value="MBX67290.1"/>
    <property type="molecule type" value="Transcribed_RNA"/>
</dbReference>
<name>A0A2P2QJW6_RHIMU</name>